<dbReference type="GO" id="GO:0005524">
    <property type="term" value="F:ATP binding"/>
    <property type="evidence" value="ECO:0007669"/>
    <property type="project" value="UniProtKB-UniRule"/>
</dbReference>
<dbReference type="OrthoDB" id="5337378at2759"/>
<keyword evidence="2 6" id="KW-0547">Nucleotide-binding</keyword>
<evidence type="ECO:0000256" key="6">
    <source>
        <dbReference type="PROSITE-ProRule" id="PRU10141"/>
    </source>
</evidence>
<dbReference type="Proteomes" id="UP001152797">
    <property type="component" value="Unassembled WGS sequence"/>
</dbReference>
<keyword evidence="12" id="KW-1185">Reference proteome</keyword>
<dbReference type="EMBL" id="CAMXCT030004918">
    <property type="protein sequence ID" value="CAL4798095.1"/>
    <property type="molecule type" value="Genomic_DNA"/>
</dbReference>
<evidence type="ECO:0000313" key="12">
    <source>
        <dbReference type="Proteomes" id="UP001152797"/>
    </source>
</evidence>
<evidence type="ECO:0000256" key="5">
    <source>
        <dbReference type="ARBA" id="ARBA00023193"/>
    </source>
</evidence>
<dbReference type="AlphaFoldDB" id="A0A9P1GF48"/>
<accession>A0A9P1GF48</accession>
<dbReference type="GO" id="GO:0110031">
    <property type="term" value="P:negative regulation of G2/MI transition of meiotic cell cycle"/>
    <property type="evidence" value="ECO:0007669"/>
    <property type="project" value="TreeGrafter"/>
</dbReference>
<dbReference type="EMBL" id="CAMXCT020004713">
    <property type="protein sequence ID" value="CAL1163439.1"/>
    <property type="molecule type" value="Genomic_DNA"/>
</dbReference>
<dbReference type="EMBL" id="CAMXCT010004918">
    <property type="protein sequence ID" value="CAI4010783.1"/>
    <property type="molecule type" value="Genomic_DNA"/>
</dbReference>
<reference evidence="9" key="1">
    <citation type="submission" date="2022-10" db="EMBL/GenBank/DDBJ databases">
        <authorList>
            <person name="Chen Y."/>
            <person name="Dougan E. K."/>
            <person name="Chan C."/>
            <person name="Rhodes N."/>
            <person name="Thang M."/>
        </authorList>
    </citation>
    <scope>NUCLEOTIDE SEQUENCE</scope>
</reference>
<dbReference type="PROSITE" id="PS50011">
    <property type="entry name" value="PROTEIN_KINASE_DOM"/>
    <property type="match status" value="1"/>
</dbReference>
<evidence type="ECO:0000313" key="9">
    <source>
        <dbReference type="EMBL" id="CAI4010783.1"/>
    </source>
</evidence>
<evidence type="ECO:0000313" key="11">
    <source>
        <dbReference type="EMBL" id="CAL4798095.1"/>
    </source>
</evidence>
<evidence type="ECO:0000313" key="10">
    <source>
        <dbReference type="EMBL" id="CAL4797376.1"/>
    </source>
</evidence>
<dbReference type="InterPro" id="IPR000719">
    <property type="entry name" value="Prot_kinase_dom"/>
</dbReference>
<evidence type="ECO:0000256" key="3">
    <source>
        <dbReference type="ARBA" id="ARBA00022777"/>
    </source>
</evidence>
<keyword evidence="11" id="KW-0723">Serine/threonine-protein kinase</keyword>
<dbReference type="EMBL" id="CAMXCT020004918">
    <property type="protein sequence ID" value="CAL1164158.1"/>
    <property type="molecule type" value="Genomic_DNA"/>
</dbReference>
<gene>
    <name evidence="8" type="ORF">C1SCF055_LOCUS35377</name>
    <name evidence="9" type="ORF">C1SCF055_LOCUS36017</name>
</gene>
<dbReference type="PROSITE" id="PS00107">
    <property type="entry name" value="PROTEIN_KINASE_ATP"/>
    <property type="match status" value="1"/>
</dbReference>
<protein>
    <submittedName>
        <fullName evidence="11">Non-specific serine/threonine protein kinase</fullName>
    </submittedName>
    <submittedName>
        <fullName evidence="10">SNF-related serine/threonine-protein kinase (SNF1-related kinase)</fullName>
    </submittedName>
</protein>
<dbReference type="GO" id="GO:0004674">
    <property type="term" value="F:protein serine/threonine kinase activity"/>
    <property type="evidence" value="ECO:0007669"/>
    <property type="project" value="UniProtKB-KW"/>
</dbReference>
<dbReference type="PANTHER" id="PTHR11042">
    <property type="entry name" value="EUKARYOTIC TRANSLATION INITIATION FACTOR 2-ALPHA KINASE EIF2-ALPHA KINASE -RELATED"/>
    <property type="match status" value="1"/>
</dbReference>
<proteinExistence type="predicted"/>
<keyword evidence="4 6" id="KW-0067">ATP-binding</keyword>
<evidence type="ECO:0000259" key="7">
    <source>
        <dbReference type="PROSITE" id="PS50011"/>
    </source>
</evidence>
<dbReference type="GO" id="GO:0005634">
    <property type="term" value="C:nucleus"/>
    <property type="evidence" value="ECO:0007669"/>
    <property type="project" value="TreeGrafter"/>
</dbReference>
<dbReference type="SUPFAM" id="SSF56112">
    <property type="entry name" value="Protein kinase-like (PK-like)"/>
    <property type="match status" value="1"/>
</dbReference>
<reference evidence="10 12" key="2">
    <citation type="submission" date="2024-05" db="EMBL/GenBank/DDBJ databases">
        <authorList>
            <person name="Chen Y."/>
            <person name="Shah S."/>
            <person name="Dougan E. K."/>
            <person name="Thang M."/>
            <person name="Chan C."/>
        </authorList>
    </citation>
    <scope>NUCLEOTIDE SEQUENCE [LARGE SCALE GENOMIC DNA]</scope>
</reference>
<dbReference type="InterPro" id="IPR050339">
    <property type="entry name" value="CC_SR_Kinase"/>
</dbReference>
<name>A0A9P1GF48_9DINO</name>
<dbReference type="EMBL" id="CAMXCT030004713">
    <property type="protein sequence ID" value="CAL4797376.1"/>
    <property type="molecule type" value="Genomic_DNA"/>
</dbReference>
<evidence type="ECO:0000313" key="8">
    <source>
        <dbReference type="EMBL" id="CAI4010064.1"/>
    </source>
</evidence>
<keyword evidence="5" id="KW-0652">Protein synthesis inhibitor</keyword>
<comment type="caution">
    <text evidence="9">The sequence shown here is derived from an EMBL/GenBank/DDBJ whole genome shotgun (WGS) entry which is preliminary data.</text>
</comment>
<organism evidence="9">
    <name type="scientific">Cladocopium goreaui</name>
    <dbReference type="NCBI Taxonomy" id="2562237"/>
    <lineage>
        <taxon>Eukaryota</taxon>
        <taxon>Sar</taxon>
        <taxon>Alveolata</taxon>
        <taxon>Dinophyceae</taxon>
        <taxon>Suessiales</taxon>
        <taxon>Symbiodiniaceae</taxon>
        <taxon>Cladocopium</taxon>
    </lineage>
</organism>
<feature type="domain" description="Protein kinase" evidence="7">
    <location>
        <begin position="8"/>
        <end position="251"/>
    </location>
</feature>
<dbReference type="InterPro" id="IPR017441">
    <property type="entry name" value="Protein_kinase_ATP_BS"/>
</dbReference>
<evidence type="ECO:0000256" key="2">
    <source>
        <dbReference type="ARBA" id="ARBA00022741"/>
    </source>
</evidence>
<dbReference type="SMART" id="SM00220">
    <property type="entry name" value="S_TKc"/>
    <property type="match status" value="1"/>
</dbReference>
<dbReference type="GO" id="GO:0005737">
    <property type="term" value="C:cytoplasm"/>
    <property type="evidence" value="ECO:0007669"/>
    <property type="project" value="TreeGrafter"/>
</dbReference>
<feature type="binding site" evidence="6">
    <location>
        <position position="40"/>
    </location>
    <ligand>
        <name>ATP</name>
        <dbReference type="ChEBI" id="CHEBI:30616"/>
    </ligand>
</feature>
<dbReference type="Gene3D" id="3.30.200.20">
    <property type="entry name" value="Phosphorylase Kinase, domain 1"/>
    <property type="match status" value="1"/>
</dbReference>
<dbReference type="GO" id="GO:0017148">
    <property type="term" value="P:negative regulation of translation"/>
    <property type="evidence" value="ECO:0007669"/>
    <property type="project" value="UniProtKB-KW"/>
</dbReference>
<dbReference type="InterPro" id="IPR011009">
    <property type="entry name" value="Kinase-like_dom_sf"/>
</dbReference>
<sequence>MDVLSLEVPLGPILGEGTSGTVQPLAQDTFGRFVVKRIKKSEDKQVVTEEVRLLKLASAECPYVLRFAFAFETPTELLVITEACDLPLWDALVHAKEWQDQSLASTGLIERRCWSAGLCSAVCHCHSLRILHRDINPWNVLLVKESGIWSPRLGDFGLAVELQGEELQGTEATSDGVAALDDSAVGSLYSAPELGKRYGFPADVFSLGMTLVALWASASMDEGKPAVPVCLFHIDMSSRFGLRSILSRRTL</sequence>
<dbReference type="PANTHER" id="PTHR11042:SF190">
    <property type="entry name" value="MITOSIS INHIBITOR PROTEIN KINASE MIK1"/>
    <property type="match status" value="1"/>
</dbReference>
<dbReference type="EMBL" id="CAMXCT010004713">
    <property type="protein sequence ID" value="CAI4010064.1"/>
    <property type="molecule type" value="Genomic_DNA"/>
</dbReference>
<keyword evidence="1" id="KW-0808">Transferase</keyword>
<evidence type="ECO:0000256" key="1">
    <source>
        <dbReference type="ARBA" id="ARBA00022679"/>
    </source>
</evidence>
<dbReference type="Gene3D" id="1.10.510.10">
    <property type="entry name" value="Transferase(Phosphotransferase) domain 1"/>
    <property type="match status" value="1"/>
</dbReference>
<keyword evidence="3 10" id="KW-0418">Kinase</keyword>
<evidence type="ECO:0000256" key="4">
    <source>
        <dbReference type="ARBA" id="ARBA00022840"/>
    </source>
</evidence>
<dbReference type="Pfam" id="PF00069">
    <property type="entry name" value="Pkinase"/>
    <property type="match status" value="1"/>
</dbReference>